<dbReference type="Pfam" id="PF13086">
    <property type="entry name" value="AAA_11"/>
    <property type="match status" value="2"/>
</dbReference>
<dbReference type="RefSeq" id="WP_089355482.1">
    <property type="nucleotide sequence ID" value="NZ_FZPD01000001.1"/>
</dbReference>
<accession>A0A239FP80</accession>
<dbReference type="InterPro" id="IPR041679">
    <property type="entry name" value="DNA2/NAM7-like_C"/>
</dbReference>
<dbReference type="CDD" id="cd18808">
    <property type="entry name" value="SF1_C_Upf1"/>
    <property type="match status" value="1"/>
</dbReference>
<dbReference type="Pfam" id="PF13087">
    <property type="entry name" value="AAA_12"/>
    <property type="match status" value="1"/>
</dbReference>
<dbReference type="PANTHER" id="PTHR10887:SF530">
    <property type="entry name" value="SUPERFAMILY I DNA HELICASES"/>
    <property type="match status" value="1"/>
</dbReference>
<dbReference type="InterPro" id="IPR041677">
    <property type="entry name" value="DNA2/NAM7_AAA_11"/>
</dbReference>
<dbReference type="InterPro" id="IPR045055">
    <property type="entry name" value="DNA2/NAM7-like"/>
</dbReference>
<dbReference type="InterPro" id="IPR027417">
    <property type="entry name" value="P-loop_NTPase"/>
</dbReference>
<feature type="domain" description="DNA2/NAM7 helicase-like C-terminal" evidence="2">
    <location>
        <begin position="1009"/>
        <end position="1185"/>
    </location>
</feature>
<dbReference type="InterPro" id="IPR047187">
    <property type="entry name" value="SF1_C_Upf1"/>
</dbReference>
<dbReference type="GO" id="GO:0004386">
    <property type="term" value="F:helicase activity"/>
    <property type="evidence" value="ECO:0007669"/>
    <property type="project" value="InterPro"/>
</dbReference>
<name>A0A239FP80_EKHLU</name>
<sequence length="1330" mass="155891">MQKILKSYLRRLSNLSGNNRSLLLLRLLKDQFIDIHDFDYAENEASFEIIKKLIEQQKKILLCSEVDSRNKSANELSKRLKKIKRIEKFIFDERGAKDLYIGWPFIKGKFADETLVRCPLLFFPVAIEKSENEWFLSRREDVNITLNKTFLLAYSYYNQIPLDEELIETVIDDYDRDDTVFRTQLYELLKNTGVEINFNQENFSDELKAFNELKKSQLESSEKTGALKMYPNAVLGIFPQSGSYLVPDYVKLLEDQQETDLEEFFVKKVQKENENQLALFDRVNEENTFTPFPLDAYQEHALKEIKKGNSLVVQGPPGTGKSQLISNLICDFIARGKNVLLVCQKKAALDVVYQRLKEKEMHDFVALVHDFKNDRKPIYEQIDQQIESVEVYEKKNNSLDAIQLERGFLQASRRIDQIVEELQEFREALFDESECGKSVKELYLSSSPDEKSFSMNLEYRAFHFSSLSETERKFKAYLGYFDKFEKRTHFWAKGPSFATFQTKDLVQLKNVLYEVPEFNQKLIDTSKSFCSQPVDFETGEYLSTKLPELIELFEGLKEAVVFKVYQQLHGEKPTKDLNWLSQTERTMMACFRGVGVESTLESSNLGRFQEVLQSAMRARKNPFSWLKWKLFSKEKTFLKRVMVANDLKSNKRGFNVLVERIDNRLNFEHSLSQIQDNPWLHNFPESFRKIDLQDWFYWQKMGLNMYTVAQTVRSLNEYIPVKKVDHKAYHKRLDQLISLVHKVPQQLTLWKRYINVHQIRAIILKKEDPHRLEKLLKKDFDAICEYHKLKTNLSSEETKVLDEMTEQNGSIDEAITLFKNSLSLAWIDHIESKYPDLRNVASGKLDALAEELREQIEAKRQASKEILLLKSREKTYENIEYNRLKNRITYRDLQHQVTKKRRIWPIRKVIAEFAEELFTLLPCWMCSPESASAIFPMQESFDLVIFDEASQCFAERGIPAMYRGRQIVVSGDSMQLQPSDLYRVRWDDADDDTPELAIDSLLDLTKHYLPEVSLAGHYRSKSLELIDFSNEHFYKGKLRLLPDYAYVNKHEAAIEYVQSKGVWDDGINEIEAGEVVAQTLKILENEPEKEIGIVTFNYRQQGLILDLLEEKSAQKNMLLPDSLFVKNIENVQGDERDIIIFSIGYAPDKKGKLKLQFGSLNAAGGENRLNVAVTRAREKVLVVCSILPQLLRTEDTKNEGPKLLKKYLEYAWNVSTGQWTPHLPKYEEHHVDWFLRNRIQDKSFHEFEGFELAKELPFADLSVKKNKTYTGLILTDDERYYQALSPKQIYAFQHFHLQMKNWPHVRFHSRELWLDPESAKEKMRKFLYSN</sequence>
<dbReference type="Proteomes" id="UP000198393">
    <property type="component" value="Unassembled WGS sequence"/>
</dbReference>
<evidence type="ECO:0000313" key="4">
    <source>
        <dbReference type="Proteomes" id="UP000198393"/>
    </source>
</evidence>
<evidence type="ECO:0000259" key="2">
    <source>
        <dbReference type="Pfam" id="PF13087"/>
    </source>
</evidence>
<organism evidence="3 4">
    <name type="scientific">Ekhidna lutea</name>
    <dbReference type="NCBI Taxonomy" id="447679"/>
    <lineage>
        <taxon>Bacteria</taxon>
        <taxon>Pseudomonadati</taxon>
        <taxon>Bacteroidota</taxon>
        <taxon>Cytophagia</taxon>
        <taxon>Cytophagales</taxon>
        <taxon>Reichenbachiellaceae</taxon>
        <taxon>Ekhidna</taxon>
    </lineage>
</organism>
<dbReference type="EMBL" id="FZPD01000001">
    <property type="protein sequence ID" value="SNS57724.1"/>
    <property type="molecule type" value="Genomic_DNA"/>
</dbReference>
<dbReference type="SUPFAM" id="SSF52540">
    <property type="entry name" value="P-loop containing nucleoside triphosphate hydrolases"/>
    <property type="match status" value="1"/>
</dbReference>
<dbReference type="Pfam" id="PF13195">
    <property type="entry name" value="DUF4011"/>
    <property type="match status" value="1"/>
</dbReference>
<gene>
    <name evidence="3" type="ORF">SAMN05421640_0735</name>
</gene>
<dbReference type="PANTHER" id="PTHR10887">
    <property type="entry name" value="DNA2/NAM7 HELICASE FAMILY"/>
    <property type="match status" value="1"/>
</dbReference>
<evidence type="ECO:0000313" key="3">
    <source>
        <dbReference type="EMBL" id="SNS57724.1"/>
    </source>
</evidence>
<protein>
    <submittedName>
        <fullName evidence="3">AAA domain-containing protein</fullName>
    </submittedName>
</protein>
<feature type="domain" description="DNA2/NAM7 helicase helicase" evidence="1">
    <location>
        <begin position="294"/>
        <end position="425"/>
    </location>
</feature>
<keyword evidence="4" id="KW-1185">Reference proteome</keyword>
<dbReference type="Gene3D" id="3.40.50.300">
    <property type="entry name" value="P-loop containing nucleotide triphosphate hydrolases"/>
    <property type="match status" value="3"/>
</dbReference>
<evidence type="ECO:0000259" key="1">
    <source>
        <dbReference type="Pfam" id="PF13086"/>
    </source>
</evidence>
<feature type="domain" description="DNA2/NAM7 helicase helicase" evidence="1">
    <location>
        <begin position="844"/>
        <end position="978"/>
    </location>
</feature>
<dbReference type="OrthoDB" id="9757917at2"/>
<dbReference type="InterPro" id="IPR025103">
    <property type="entry name" value="DUF4011"/>
</dbReference>
<reference evidence="3 4" key="1">
    <citation type="submission" date="2017-06" db="EMBL/GenBank/DDBJ databases">
        <authorList>
            <person name="Kim H.J."/>
            <person name="Triplett B.A."/>
        </authorList>
    </citation>
    <scope>NUCLEOTIDE SEQUENCE [LARGE SCALE GENOMIC DNA]</scope>
    <source>
        <strain evidence="3 4">DSM 19307</strain>
    </source>
</reference>
<proteinExistence type="predicted"/>